<dbReference type="InterPro" id="IPR050166">
    <property type="entry name" value="ABC_transporter_ATP-bind"/>
</dbReference>
<evidence type="ECO:0000313" key="6">
    <source>
        <dbReference type="Proteomes" id="UP000011663"/>
    </source>
</evidence>
<accession>A0A2U4EWZ7</accession>
<dbReference type="AlphaFoldDB" id="A0A2U4EWZ7"/>
<organism evidence="5 6">
    <name type="scientific">Brachyspira hampsonii 30446</name>
    <dbReference type="NCBI Taxonomy" id="1289135"/>
    <lineage>
        <taxon>Bacteria</taxon>
        <taxon>Pseudomonadati</taxon>
        <taxon>Spirochaetota</taxon>
        <taxon>Spirochaetia</taxon>
        <taxon>Brachyspirales</taxon>
        <taxon>Brachyspiraceae</taxon>
        <taxon>Brachyspira</taxon>
    </lineage>
</organism>
<dbReference type="Gene3D" id="3.40.50.300">
    <property type="entry name" value="P-loop containing nucleotide triphosphate hydrolases"/>
    <property type="match status" value="1"/>
</dbReference>
<dbReference type="InterPro" id="IPR027417">
    <property type="entry name" value="P-loop_NTPase"/>
</dbReference>
<dbReference type="GO" id="GO:0016887">
    <property type="term" value="F:ATP hydrolysis activity"/>
    <property type="evidence" value="ECO:0007669"/>
    <property type="project" value="InterPro"/>
</dbReference>
<evidence type="ECO:0000256" key="2">
    <source>
        <dbReference type="ARBA" id="ARBA00022741"/>
    </source>
</evidence>
<dbReference type="Proteomes" id="UP000011663">
    <property type="component" value="Unassembled WGS sequence"/>
</dbReference>
<evidence type="ECO:0000259" key="4">
    <source>
        <dbReference type="PROSITE" id="PS50893"/>
    </source>
</evidence>
<dbReference type="GeneID" id="66487174"/>
<keyword evidence="2" id="KW-0547">Nucleotide-binding</keyword>
<dbReference type="InterPro" id="IPR017871">
    <property type="entry name" value="ABC_transporter-like_CS"/>
</dbReference>
<dbReference type="EMBL" id="ALNZ01000017">
    <property type="protein sequence ID" value="EKV57645.1"/>
    <property type="molecule type" value="Genomic_DNA"/>
</dbReference>
<sequence length="241" mass="27696">MKVKTENISKSFIVDNRKIDVIKNVNFESLDKGITIILGKSGCGKTTFLRLLLGLEKADSGSVIVENNAKISIVFQESRLMPWLNVFDNIAFYMNKKEKNIYKDKIYSLINMMGLNGFDKAYPSELSLGMMQRVSIARALAYDGDIILMDEPFASLDYFTRETLQNETINIYKENKKSIIFVTHSIDEALILGSKIIIFENGSIKKEYNLIDEPYKRNILSNEFIDIKKDILDSIRNEKYK</sequence>
<gene>
    <name evidence="5" type="ORF">A966_03585</name>
</gene>
<keyword evidence="1" id="KW-0813">Transport</keyword>
<proteinExistence type="predicted"/>
<reference evidence="5 6" key="1">
    <citation type="submission" date="2012-07" db="EMBL/GenBank/DDBJ databases">
        <title>Genome sequence of Brachyspira sp. 30446, isolated from a pig with mucohaemorrhagic colitis.</title>
        <authorList>
            <person name="Rubin J.E."/>
            <person name="Fernando C."/>
            <person name="Harding J.C.S."/>
            <person name="Hill J.E."/>
        </authorList>
    </citation>
    <scope>NUCLEOTIDE SEQUENCE [LARGE SCALE GENOMIC DNA]</scope>
    <source>
        <strain evidence="5 6">30446</strain>
    </source>
</reference>
<keyword evidence="3" id="KW-0067">ATP-binding</keyword>
<dbReference type="PROSITE" id="PS50893">
    <property type="entry name" value="ABC_TRANSPORTER_2"/>
    <property type="match status" value="1"/>
</dbReference>
<protein>
    <submittedName>
        <fullName evidence="5">ABC transporter</fullName>
    </submittedName>
</protein>
<dbReference type="OrthoDB" id="9801958at2"/>
<dbReference type="InterPro" id="IPR003439">
    <property type="entry name" value="ABC_transporter-like_ATP-bd"/>
</dbReference>
<evidence type="ECO:0000256" key="3">
    <source>
        <dbReference type="ARBA" id="ARBA00022840"/>
    </source>
</evidence>
<dbReference type="RefSeq" id="WP_008722453.1">
    <property type="nucleotide sequence ID" value="NZ_JH994110.1"/>
</dbReference>
<evidence type="ECO:0000256" key="1">
    <source>
        <dbReference type="ARBA" id="ARBA00022448"/>
    </source>
</evidence>
<dbReference type="SMART" id="SM00382">
    <property type="entry name" value="AAA"/>
    <property type="match status" value="1"/>
</dbReference>
<evidence type="ECO:0000313" key="5">
    <source>
        <dbReference type="EMBL" id="EKV57645.1"/>
    </source>
</evidence>
<dbReference type="InterPro" id="IPR003593">
    <property type="entry name" value="AAA+_ATPase"/>
</dbReference>
<dbReference type="GO" id="GO:0005524">
    <property type="term" value="F:ATP binding"/>
    <property type="evidence" value="ECO:0007669"/>
    <property type="project" value="UniProtKB-KW"/>
</dbReference>
<dbReference type="PANTHER" id="PTHR42788">
    <property type="entry name" value="TAURINE IMPORT ATP-BINDING PROTEIN-RELATED"/>
    <property type="match status" value="1"/>
</dbReference>
<comment type="caution">
    <text evidence="5">The sequence shown here is derived from an EMBL/GenBank/DDBJ whole genome shotgun (WGS) entry which is preliminary data.</text>
</comment>
<dbReference type="PANTHER" id="PTHR42788:SF13">
    <property type="entry name" value="ALIPHATIC SULFONATES IMPORT ATP-BINDING PROTEIN SSUB"/>
    <property type="match status" value="1"/>
</dbReference>
<dbReference type="STRING" id="1289135.A966_03585"/>
<dbReference type="Pfam" id="PF00005">
    <property type="entry name" value="ABC_tran"/>
    <property type="match status" value="1"/>
</dbReference>
<name>A0A2U4EWZ7_9SPIR</name>
<feature type="domain" description="ABC transporter" evidence="4">
    <location>
        <begin position="3"/>
        <end position="226"/>
    </location>
</feature>
<dbReference type="PROSITE" id="PS00211">
    <property type="entry name" value="ABC_TRANSPORTER_1"/>
    <property type="match status" value="1"/>
</dbReference>
<dbReference type="SUPFAM" id="SSF52540">
    <property type="entry name" value="P-loop containing nucleoside triphosphate hydrolases"/>
    <property type="match status" value="1"/>
</dbReference>